<evidence type="ECO:0000313" key="12">
    <source>
        <dbReference type="Proteomes" id="UP001168877"/>
    </source>
</evidence>
<dbReference type="Gene3D" id="3.30.40.10">
    <property type="entry name" value="Zinc/RING finger domain, C3HC4 (zinc finger)"/>
    <property type="match status" value="1"/>
</dbReference>
<comment type="catalytic activity">
    <reaction evidence="1">
        <text>S-ubiquitinyl-[E2 ubiquitin-conjugating enzyme]-L-cysteine + [acceptor protein]-L-lysine = [E2 ubiquitin-conjugating enzyme]-L-cysteine + N(6)-ubiquitinyl-[acceptor protein]-L-lysine.</text>
        <dbReference type="EC" id="2.3.2.27"/>
    </reaction>
</comment>
<comment type="function">
    <text evidence="2">Functions as an E3 ubiquitin ligase.</text>
</comment>
<name>A0AA39VJU6_ACESA</name>
<evidence type="ECO:0000259" key="9">
    <source>
        <dbReference type="PROSITE" id="PS50011"/>
    </source>
</evidence>
<dbReference type="InterPro" id="IPR008271">
    <property type="entry name" value="Ser/Thr_kinase_AS"/>
</dbReference>
<organism evidence="11 12">
    <name type="scientific">Acer saccharum</name>
    <name type="common">Sugar maple</name>
    <dbReference type="NCBI Taxonomy" id="4024"/>
    <lineage>
        <taxon>Eukaryota</taxon>
        <taxon>Viridiplantae</taxon>
        <taxon>Streptophyta</taxon>
        <taxon>Embryophyta</taxon>
        <taxon>Tracheophyta</taxon>
        <taxon>Spermatophyta</taxon>
        <taxon>Magnoliopsida</taxon>
        <taxon>eudicotyledons</taxon>
        <taxon>Gunneridae</taxon>
        <taxon>Pentapetalae</taxon>
        <taxon>rosids</taxon>
        <taxon>malvids</taxon>
        <taxon>Sapindales</taxon>
        <taxon>Sapindaceae</taxon>
        <taxon>Hippocastanoideae</taxon>
        <taxon>Acereae</taxon>
        <taxon>Acer</taxon>
    </lineage>
</organism>
<dbReference type="PANTHER" id="PTHR45647">
    <property type="entry name" value="OS02G0152300 PROTEIN"/>
    <property type="match status" value="1"/>
</dbReference>
<feature type="compositionally biased region" description="Low complexity" evidence="8">
    <location>
        <begin position="171"/>
        <end position="182"/>
    </location>
</feature>
<comment type="caution">
    <text evidence="11">The sequence shown here is derived from an EMBL/GenBank/DDBJ whole genome shotgun (WGS) entry which is preliminary data.</text>
</comment>
<dbReference type="PROSITE" id="PS51698">
    <property type="entry name" value="U_BOX"/>
    <property type="match status" value="1"/>
</dbReference>
<dbReference type="EMBL" id="JAUESC010000384">
    <property type="protein sequence ID" value="KAK0582281.1"/>
    <property type="molecule type" value="Genomic_DNA"/>
</dbReference>
<keyword evidence="6" id="KW-0833">Ubl conjugation pathway</keyword>
<evidence type="ECO:0000256" key="8">
    <source>
        <dbReference type="SAM" id="MobiDB-lite"/>
    </source>
</evidence>
<dbReference type="PANTHER" id="PTHR45647:SF52">
    <property type="entry name" value="PROTEIN KINASE DOMAIN-CONTAINING PROTEIN"/>
    <property type="match status" value="1"/>
</dbReference>
<dbReference type="PROSITE" id="PS50011">
    <property type="entry name" value="PROTEIN_KINASE_DOM"/>
    <property type="match status" value="1"/>
</dbReference>
<dbReference type="InterPro" id="IPR001245">
    <property type="entry name" value="Ser-Thr/Tyr_kinase_cat_dom"/>
</dbReference>
<dbReference type="InterPro" id="IPR013083">
    <property type="entry name" value="Znf_RING/FYVE/PHD"/>
</dbReference>
<evidence type="ECO:0000259" key="10">
    <source>
        <dbReference type="PROSITE" id="PS51698"/>
    </source>
</evidence>
<sequence length="1158" mass="134462">MARISETVHESSLTLANNDETVYVAVEKDVDKSIVTLTWALNYFRGKKFCIFHVHQLAKVIALIGGNSPGSSLEEHEVRTIRELDTKMVEKILDDYIFMCEQSGEYAEKLHIEMDDIGEGIVELVYQHSIKKLVIGAAADKHYSGKGGLDGAADEDRYASLQSISFSEMGSSHPSTSASGSSNLRCCDESESELEVLELPRFLELEQLSSSHELEGSSDDQLLDQLEQAQEEAGKWRREANEEANRREKAEKAVIEATRKVRALEGSYIEELRHRKEIEEVFAKEKEKYENMKRQWDEEHLIALDQRVLMENQVSNYECRMKELDEERLIALDQKVLMENQVSNYECRMKELDEQAQEEAGKWRREANEEANRREKAEKAVIEATHKVRALEGSYIEELRHRKEIEEVFAKEKEKYENMKRQWDEERLIALDQRVLLENQVSNYECRMKELDEERLIALDQKVLMENQVSNYECRMKELDEQAHEEAGKWRREANEEANRREKAEKAVIEATHKVRALEGSYIEELRHRKEIEEVFAKEKEKYENMKRQWDEERLIALDQRVLMENQVSNYECRMKELDEERLIALDQRVLMENQVSNYECRMKELDEQAQEEAGKWRREANEEANRREKAEKAVIEATRKVRALEGSYIEELRHRKEIEEVFAKEKEKYENMKRQWDEERLIALDQRVLLENQVSNYECRMKELDEERLIALDQRVLMENQVSNYECRMKELDEERLIVLDQRVLLESQVSNYEYRMKELDGERLTAIDQKVLLESQISNYEYRMKELDLLTRQSEASSSSSMINTQQFFSLFSLSEIHEATSSFDQSLLIWEHGYGTMYKGTLRYTQVAIKMLNPDSFRGTSVFQEEVDVLSKFRHPNLITLIGVCPEEYGLIYEYLPNGSLRDRLSCKDSTPPLSWQTRISIATELCSALIFLHSSNPHSIVHGDLKAENIFLDAGFVSKLSGFGVSNHPEFLETGELSPKSDIYSFGIIILQLLTGKSRANIVETMPQILDMGNLNALLDSSAGDWPLVQAQQVAHLALRCCDSDPSNRPDLVSEVWRVLKPLSASGEASSSFGMDSEEDRQSPSYFICPISHEVMQDPVVAADGHTYEEEYLRQWLDGGHDTSPMTNLRLPHTDLVPNRALRSAIQEWLQHPS</sequence>
<dbReference type="Gene3D" id="3.30.200.20">
    <property type="entry name" value="Phosphorylase Kinase, domain 1"/>
    <property type="match status" value="1"/>
</dbReference>
<comment type="pathway">
    <text evidence="3">Protein modification; protein ubiquitination.</text>
</comment>
<reference evidence="11" key="1">
    <citation type="journal article" date="2022" name="Plant J.">
        <title>Strategies of tolerance reflected in two North American maple genomes.</title>
        <authorList>
            <person name="McEvoy S.L."/>
            <person name="Sezen U.U."/>
            <person name="Trouern-Trend A."/>
            <person name="McMahon S.M."/>
            <person name="Schaberg P.G."/>
            <person name="Yang J."/>
            <person name="Wegrzyn J.L."/>
            <person name="Swenson N.G."/>
        </authorList>
    </citation>
    <scope>NUCLEOTIDE SEQUENCE</scope>
    <source>
        <strain evidence="11">NS2018</strain>
    </source>
</reference>
<dbReference type="PROSITE" id="PS00108">
    <property type="entry name" value="PROTEIN_KINASE_ST"/>
    <property type="match status" value="1"/>
</dbReference>
<feature type="domain" description="Protein kinase" evidence="9">
    <location>
        <begin position="826"/>
        <end position="1068"/>
    </location>
</feature>
<evidence type="ECO:0000256" key="4">
    <source>
        <dbReference type="ARBA" id="ARBA00012483"/>
    </source>
</evidence>
<dbReference type="Proteomes" id="UP001168877">
    <property type="component" value="Unassembled WGS sequence"/>
</dbReference>
<feature type="region of interest" description="Disordered" evidence="8">
    <location>
        <begin position="166"/>
        <end position="185"/>
    </location>
</feature>
<dbReference type="InterPro" id="IPR051348">
    <property type="entry name" value="U-box_ubiquitin_ligases"/>
</dbReference>
<dbReference type="InterPro" id="IPR000719">
    <property type="entry name" value="Prot_kinase_dom"/>
</dbReference>
<feature type="coiled-coil region" evidence="7">
    <location>
        <begin position="219"/>
        <end position="736"/>
    </location>
</feature>
<dbReference type="GO" id="GO:0061630">
    <property type="term" value="F:ubiquitin protein ligase activity"/>
    <property type="evidence" value="ECO:0007669"/>
    <property type="project" value="UniProtKB-EC"/>
</dbReference>
<dbReference type="EC" id="2.3.2.27" evidence="4"/>
<reference evidence="11" key="2">
    <citation type="submission" date="2023-06" db="EMBL/GenBank/DDBJ databases">
        <authorList>
            <person name="Swenson N.G."/>
            <person name="Wegrzyn J.L."/>
            <person name="Mcevoy S.L."/>
        </authorList>
    </citation>
    <scope>NUCLEOTIDE SEQUENCE</scope>
    <source>
        <strain evidence="11">NS2018</strain>
        <tissue evidence="11">Leaf</tissue>
    </source>
</reference>
<keyword evidence="12" id="KW-1185">Reference proteome</keyword>
<dbReference type="InterPro" id="IPR003613">
    <property type="entry name" value="Ubox_domain"/>
</dbReference>
<dbReference type="GO" id="GO:0004672">
    <property type="term" value="F:protein kinase activity"/>
    <property type="evidence" value="ECO:0007669"/>
    <property type="project" value="InterPro"/>
</dbReference>
<keyword evidence="5" id="KW-0808">Transferase</keyword>
<proteinExistence type="predicted"/>
<evidence type="ECO:0000313" key="11">
    <source>
        <dbReference type="EMBL" id="KAK0582281.1"/>
    </source>
</evidence>
<gene>
    <name evidence="11" type="ORF">LWI29_023707</name>
</gene>
<dbReference type="Pfam" id="PF04564">
    <property type="entry name" value="U-box"/>
    <property type="match status" value="1"/>
</dbReference>
<dbReference type="CDD" id="cd16655">
    <property type="entry name" value="RING-Ubox_WDSUB1-like"/>
    <property type="match status" value="1"/>
</dbReference>
<keyword evidence="7" id="KW-0175">Coiled coil</keyword>
<dbReference type="SUPFAM" id="SSF56112">
    <property type="entry name" value="Protein kinase-like (PK-like)"/>
    <property type="match status" value="1"/>
</dbReference>
<dbReference type="Pfam" id="PF07714">
    <property type="entry name" value="PK_Tyr_Ser-Thr"/>
    <property type="match status" value="1"/>
</dbReference>
<protein>
    <recommendedName>
        <fullName evidence="4">RING-type E3 ubiquitin transferase</fullName>
        <ecNumber evidence="4">2.3.2.27</ecNumber>
    </recommendedName>
</protein>
<dbReference type="SMART" id="SM00504">
    <property type="entry name" value="Ubox"/>
    <property type="match status" value="1"/>
</dbReference>
<dbReference type="Gene3D" id="1.10.510.10">
    <property type="entry name" value="Transferase(Phosphotransferase) domain 1"/>
    <property type="match status" value="1"/>
</dbReference>
<dbReference type="GO" id="GO:0005524">
    <property type="term" value="F:ATP binding"/>
    <property type="evidence" value="ECO:0007669"/>
    <property type="project" value="InterPro"/>
</dbReference>
<dbReference type="GO" id="GO:0016567">
    <property type="term" value="P:protein ubiquitination"/>
    <property type="evidence" value="ECO:0007669"/>
    <property type="project" value="InterPro"/>
</dbReference>
<dbReference type="CDD" id="cd01989">
    <property type="entry name" value="USP_STK_Ubox_N"/>
    <property type="match status" value="1"/>
</dbReference>
<dbReference type="SUPFAM" id="SSF57850">
    <property type="entry name" value="RING/U-box"/>
    <property type="match status" value="1"/>
</dbReference>
<accession>A0AA39VJU6</accession>
<evidence type="ECO:0000256" key="7">
    <source>
        <dbReference type="SAM" id="Coils"/>
    </source>
</evidence>
<feature type="domain" description="U-box" evidence="10">
    <location>
        <begin position="1086"/>
        <end position="1158"/>
    </location>
</feature>
<dbReference type="SMART" id="SM00220">
    <property type="entry name" value="S_TKc"/>
    <property type="match status" value="1"/>
</dbReference>
<evidence type="ECO:0000256" key="6">
    <source>
        <dbReference type="ARBA" id="ARBA00022786"/>
    </source>
</evidence>
<dbReference type="InterPro" id="IPR011009">
    <property type="entry name" value="Kinase-like_dom_sf"/>
</dbReference>
<evidence type="ECO:0000256" key="3">
    <source>
        <dbReference type="ARBA" id="ARBA00004906"/>
    </source>
</evidence>
<evidence type="ECO:0000256" key="1">
    <source>
        <dbReference type="ARBA" id="ARBA00000900"/>
    </source>
</evidence>
<dbReference type="AlphaFoldDB" id="A0AA39VJU6"/>
<evidence type="ECO:0000256" key="5">
    <source>
        <dbReference type="ARBA" id="ARBA00022679"/>
    </source>
</evidence>
<evidence type="ECO:0000256" key="2">
    <source>
        <dbReference type="ARBA" id="ARBA00003861"/>
    </source>
</evidence>